<organism evidence="2 3">
    <name type="scientific">Cyphellophora attinorum</name>
    <dbReference type="NCBI Taxonomy" id="1664694"/>
    <lineage>
        <taxon>Eukaryota</taxon>
        <taxon>Fungi</taxon>
        <taxon>Dikarya</taxon>
        <taxon>Ascomycota</taxon>
        <taxon>Pezizomycotina</taxon>
        <taxon>Eurotiomycetes</taxon>
        <taxon>Chaetothyriomycetidae</taxon>
        <taxon>Chaetothyriales</taxon>
        <taxon>Cyphellophoraceae</taxon>
        <taxon>Cyphellophora</taxon>
    </lineage>
</organism>
<sequence length="162" mass="18441">MDTVLNLLDYGFDFQVPNTRIWCVPAVTNDSSVDLRGLLLILGQCMSSMRRTDTADEMRSWETRFPKSRQVWVGNELYAFAVLKNRTSWVESLLEQGADVAGLDHCGDIRLWVACHSCQDPQIFNILRAKGLKLNDFGPQRENKSATLKEMHPPRQDDADNP</sequence>
<keyword evidence="3" id="KW-1185">Reference proteome</keyword>
<dbReference type="SUPFAM" id="SSF48403">
    <property type="entry name" value="Ankyrin repeat"/>
    <property type="match status" value="1"/>
</dbReference>
<comment type="caution">
    <text evidence="2">The sequence shown here is derived from an EMBL/GenBank/DDBJ whole genome shotgun (WGS) entry which is preliminary data.</text>
</comment>
<dbReference type="VEuPathDB" id="FungiDB:AB675_5102"/>
<reference evidence="2 3" key="1">
    <citation type="submission" date="2015-06" db="EMBL/GenBank/DDBJ databases">
        <title>Draft genome of the ant-associated black yeast Phialophora attae CBS 131958.</title>
        <authorList>
            <person name="Moreno L.F."/>
            <person name="Stielow B.J."/>
            <person name="de Hoog S."/>
            <person name="Vicente V.A."/>
            <person name="Weiss V.A."/>
            <person name="de Vries M."/>
            <person name="Cruz L.M."/>
            <person name="Souza E.M."/>
        </authorList>
    </citation>
    <scope>NUCLEOTIDE SEQUENCE [LARGE SCALE GENOMIC DNA]</scope>
    <source>
        <strain evidence="2 3">CBS 131958</strain>
    </source>
</reference>
<evidence type="ECO:0000313" key="2">
    <source>
        <dbReference type="EMBL" id="KPI39438.1"/>
    </source>
</evidence>
<feature type="region of interest" description="Disordered" evidence="1">
    <location>
        <begin position="139"/>
        <end position="162"/>
    </location>
</feature>
<protein>
    <submittedName>
        <fullName evidence="2">Uncharacterized protein</fullName>
    </submittedName>
</protein>
<dbReference type="GeneID" id="28737168"/>
<proteinExistence type="predicted"/>
<gene>
    <name evidence="2" type="ORF">AB675_5102</name>
</gene>
<evidence type="ECO:0000256" key="1">
    <source>
        <dbReference type="SAM" id="MobiDB-lite"/>
    </source>
</evidence>
<dbReference type="InterPro" id="IPR036770">
    <property type="entry name" value="Ankyrin_rpt-contain_sf"/>
</dbReference>
<evidence type="ECO:0000313" key="3">
    <source>
        <dbReference type="Proteomes" id="UP000038010"/>
    </source>
</evidence>
<name>A0A0N0NLQ1_9EURO</name>
<dbReference type="EMBL" id="LFJN01000015">
    <property type="protein sequence ID" value="KPI39438.1"/>
    <property type="molecule type" value="Genomic_DNA"/>
</dbReference>
<accession>A0A0N0NLQ1</accession>
<dbReference type="Proteomes" id="UP000038010">
    <property type="component" value="Unassembled WGS sequence"/>
</dbReference>
<dbReference type="AlphaFoldDB" id="A0A0N0NLQ1"/>
<dbReference type="RefSeq" id="XP_017999401.1">
    <property type="nucleotide sequence ID" value="XM_018145288.1"/>
</dbReference>